<evidence type="ECO:0000256" key="4">
    <source>
        <dbReference type="ARBA" id="ARBA00022989"/>
    </source>
</evidence>
<reference evidence="10" key="1">
    <citation type="submission" date="2016-06" db="UniProtKB">
        <authorList>
            <consortium name="WormBaseParasite"/>
        </authorList>
    </citation>
    <scope>IDENTIFICATION</scope>
</reference>
<evidence type="ECO:0000256" key="1">
    <source>
        <dbReference type="ARBA" id="ARBA00004370"/>
    </source>
</evidence>
<keyword evidence="3" id="KW-0547">Nucleotide-binding</keyword>
<keyword evidence="2" id="KW-0812">Transmembrane</keyword>
<dbReference type="GO" id="GO:0004383">
    <property type="term" value="F:guanylate cyclase activity"/>
    <property type="evidence" value="ECO:0007669"/>
    <property type="project" value="TreeGrafter"/>
</dbReference>
<dbReference type="PANTHER" id="PTHR11920">
    <property type="entry name" value="GUANYLYL CYCLASE"/>
    <property type="match status" value="1"/>
</dbReference>
<dbReference type="GO" id="GO:0000166">
    <property type="term" value="F:nucleotide binding"/>
    <property type="evidence" value="ECO:0007669"/>
    <property type="project" value="UniProtKB-KW"/>
</dbReference>
<dbReference type="EMBL" id="UYSU01035408">
    <property type="protein sequence ID" value="VDL96095.1"/>
    <property type="molecule type" value="Genomic_DNA"/>
</dbReference>
<dbReference type="Proteomes" id="UP000275846">
    <property type="component" value="Unassembled WGS sequence"/>
</dbReference>
<feature type="domain" description="Guanylate cyclase" evidence="7">
    <location>
        <begin position="218"/>
        <end position="287"/>
    </location>
</feature>
<evidence type="ECO:0000313" key="10">
    <source>
        <dbReference type="WBParaSite" id="SSLN_0001007201-mRNA-1"/>
    </source>
</evidence>
<dbReference type="Pfam" id="PF00211">
    <property type="entry name" value="Guanylate_cyc"/>
    <property type="match status" value="1"/>
</dbReference>
<keyword evidence="4" id="KW-1133">Transmembrane helix</keyword>
<dbReference type="CDD" id="cd07302">
    <property type="entry name" value="CHD"/>
    <property type="match status" value="1"/>
</dbReference>
<reference evidence="8 9" key="2">
    <citation type="submission" date="2018-11" db="EMBL/GenBank/DDBJ databases">
        <authorList>
            <consortium name="Pathogen Informatics"/>
        </authorList>
    </citation>
    <scope>NUCLEOTIDE SEQUENCE [LARGE SCALE GENOMIC DNA]</scope>
    <source>
        <strain evidence="8 9">NST_G2</strain>
    </source>
</reference>
<dbReference type="STRING" id="70667.A0A183SZR2"/>
<comment type="subcellular location">
    <subcellularLocation>
        <location evidence="1">Membrane</location>
    </subcellularLocation>
</comment>
<gene>
    <name evidence="8" type="ORF">SSLN_LOCUS9710</name>
</gene>
<dbReference type="InterPro" id="IPR001054">
    <property type="entry name" value="A/G_cyclase"/>
</dbReference>
<dbReference type="GO" id="GO:0035556">
    <property type="term" value="P:intracellular signal transduction"/>
    <property type="evidence" value="ECO:0007669"/>
    <property type="project" value="InterPro"/>
</dbReference>
<sequence length="363" mass="40513">MAASAGAGLAVRLMQLNINNGGGRVDQSVGLFLPMLQRNIHVPISSNITFQFEQFDVNSVRGMYDMYIFSLSLKATTPTANLSTMTYAEIFTVNDVILWPIIAVQKIQPKAWPGGGAGPSKKDCLLFSCQSGGTVWMATLMRQHYRAHYYYNGNLNALQNPSYQLEVDEKVHIKWLTLPSTTFKSYMLDWIRNLRNIHNDNVNVFAGCFLDANSFNFVYHHCSRGSLQVETIGDAYMVASGLPIPNDERHAGEIATMALDLLSHCGTFTISHLPHVPLRIRIGLHSGRWKTLPLSKNSSMFCTIAFRIHISQPLKDLLDKTGQFTTEYRGTIDLEGGLCISSYWLLNSANFHKPLPTPPPLNA</sequence>
<keyword evidence="6" id="KW-0456">Lyase</keyword>
<dbReference type="GO" id="GO:0007168">
    <property type="term" value="P:receptor guanylyl cyclase signaling pathway"/>
    <property type="evidence" value="ECO:0007669"/>
    <property type="project" value="TreeGrafter"/>
</dbReference>
<evidence type="ECO:0000256" key="2">
    <source>
        <dbReference type="ARBA" id="ARBA00022692"/>
    </source>
</evidence>
<evidence type="ECO:0000259" key="7">
    <source>
        <dbReference type="PROSITE" id="PS50125"/>
    </source>
</evidence>
<dbReference type="SUPFAM" id="SSF55073">
    <property type="entry name" value="Nucleotide cyclase"/>
    <property type="match status" value="1"/>
</dbReference>
<proteinExistence type="predicted"/>
<organism evidence="10">
    <name type="scientific">Schistocephalus solidus</name>
    <name type="common">Tapeworm</name>
    <dbReference type="NCBI Taxonomy" id="70667"/>
    <lineage>
        <taxon>Eukaryota</taxon>
        <taxon>Metazoa</taxon>
        <taxon>Spiralia</taxon>
        <taxon>Lophotrochozoa</taxon>
        <taxon>Platyhelminthes</taxon>
        <taxon>Cestoda</taxon>
        <taxon>Eucestoda</taxon>
        <taxon>Diphyllobothriidea</taxon>
        <taxon>Diphyllobothriidae</taxon>
        <taxon>Schistocephalus</taxon>
    </lineage>
</organism>
<dbReference type="PROSITE" id="PS50125">
    <property type="entry name" value="GUANYLATE_CYCLASE_2"/>
    <property type="match status" value="1"/>
</dbReference>
<evidence type="ECO:0000256" key="3">
    <source>
        <dbReference type="ARBA" id="ARBA00022741"/>
    </source>
</evidence>
<evidence type="ECO:0000256" key="5">
    <source>
        <dbReference type="ARBA" id="ARBA00023136"/>
    </source>
</evidence>
<accession>A0A183SZR2</accession>
<dbReference type="GO" id="GO:0001653">
    <property type="term" value="F:peptide receptor activity"/>
    <property type="evidence" value="ECO:0007669"/>
    <property type="project" value="TreeGrafter"/>
</dbReference>
<dbReference type="GO" id="GO:0005886">
    <property type="term" value="C:plasma membrane"/>
    <property type="evidence" value="ECO:0007669"/>
    <property type="project" value="TreeGrafter"/>
</dbReference>
<dbReference type="WBParaSite" id="SSLN_0001007201-mRNA-1">
    <property type="protein sequence ID" value="SSLN_0001007201-mRNA-1"/>
    <property type="gene ID" value="SSLN_0001007201"/>
</dbReference>
<dbReference type="OrthoDB" id="60033at2759"/>
<protein>
    <submittedName>
        <fullName evidence="10">Guanylate cyclase domain-containing protein</fullName>
    </submittedName>
</protein>
<dbReference type="PANTHER" id="PTHR11920:SF462">
    <property type="entry name" value="GUANYLATE CYCLASE"/>
    <property type="match status" value="1"/>
</dbReference>
<dbReference type="SMART" id="SM00044">
    <property type="entry name" value="CYCc"/>
    <property type="match status" value="1"/>
</dbReference>
<dbReference type="GO" id="GO:0004016">
    <property type="term" value="F:adenylate cyclase activity"/>
    <property type="evidence" value="ECO:0007669"/>
    <property type="project" value="TreeGrafter"/>
</dbReference>
<dbReference type="AlphaFoldDB" id="A0A183SZR2"/>
<keyword evidence="5" id="KW-0472">Membrane</keyword>
<name>A0A183SZR2_SCHSO</name>
<keyword evidence="9" id="KW-1185">Reference proteome</keyword>
<evidence type="ECO:0000313" key="9">
    <source>
        <dbReference type="Proteomes" id="UP000275846"/>
    </source>
</evidence>
<evidence type="ECO:0000313" key="8">
    <source>
        <dbReference type="EMBL" id="VDL96095.1"/>
    </source>
</evidence>
<dbReference type="InterPro" id="IPR050401">
    <property type="entry name" value="Cyclic_nucleotide_synthase"/>
</dbReference>
<dbReference type="Gene3D" id="3.30.70.1230">
    <property type="entry name" value="Nucleotide cyclase"/>
    <property type="match status" value="1"/>
</dbReference>
<dbReference type="InterPro" id="IPR029787">
    <property type="entry name" value="Nucleotide_cyclase"/>
</dbReference>
<evidence type="ECO:0000256" key="6">
    <source>
        <dbReference type="ARBA" id="ARBA00023239"/>
    </source>
</evidence>